<gene>
    <name evidence="1" type="ORF">GCM10022222_12780</name>
</gene>
<reference evidence="2" key="1">
    <citation type="journal article" date="2019" name="Int. J. Syst. Evol. Microbiol.">
        <title>The Global Catalogue of Microorganisms (GCM) 10K type strain sequencing project: providing services to taxonomists for standard genome sequencing and annotation.</title>
        <authorList>
            <consortium name="The Broad Institute Genomics Platform"/>
            <consortium name="The Broad Institute Genome Sequencing Center for Infectious Disease"/>
            <person name="Wu L."/>
            <person name="Ma J."/>
        </authorList>
    </citation>
    <scope>NUCLEOTIDE SEQUENCE [LARGE SCALE GENOMIC DNA]</scope>
    <source>
        <strain evidence="2">JCM 16898</strain>
    </source>
</reference>
<keyword evidence="2" id="KW-1185">Reference proteome</keyword>
<dbReference type="Proteomes" id="UP001500689">
    <property type="component" value="Unassembled WGS sequence"/>
</dbReference>
<dbReference type="RefSeq" id="WP_344856278.1">
    <property type="nucleotide sequence ID" value="NZ_BAAAZN010000002.1"/>
</dbReference>
<comment type="caution">
    <text evidence="1">The sequence shown here is derived from an EMBL/GenBank/DDBJ whole genome shotgun (WGS) entry which is preliminary data.</text>
</comment>
<dbReference type="PANTHER" id="PTHR21174:SF0">
    <property type="entry name" value="HD PHOSPHOHYDROLASE FAMILY PROTEIN-RELATED"/>
    <property type="match status" value="1"/>
</dbReference>
<name>A0ABP6VDZ4_9PSEU</name>
<evidence type="ECO:0000313" key="2">
    <source>
        <dbReference type="Proteomes" id="UP001500689"/>
    </source>
</evidence>
<dbReference type="PANTHER" id="PTHR21174">
    <property type="match status" value="1"/>
</dbReference>
<dbReference type="SUPFAM" id="SSF109604">
    <property type="entry name" value="HD-domain/PDEase-like"/>
    <property type="match status" value="1"/>
</dbReference>
<dbReference type="Gene3D" id="1.10.3210.10">
    <property type="entry name" value="Hypothetical protein af1432"/>
    <property type="match status" value="1"/>
</dbReference>
<dbReference type="EMBL" id="BAAAZN010000002">
    <property type="protein sequence ID" value="GAA3531181.1"/>
    <property type="molecule type" value="Genomic_DNA"/>
</dbReference>
<evidence type="ECO:0000313" key="1">
    <source>
        <dbReference type="EMBL" id="GAA3531181.1"/>
    </source>
</evidence>
<protein>
    <recommendedName>
        <fullName evidence="3">Metal-dependent HD superfamily phosphohydrolase</fullName>
    </recommendedName>
</protein>
<dbReference type="PIRSF" id="PIRSF035170">
    <property type="entry name" value="HD_phosphohydro"/>
    <property type="match status" value="1"/>
</dbReference>
<organism evidence="1 2">
    <name type="scientific">Amycolatopsis ultiminotia</name>
    <dbReference type="NCBI Taxonomy" id="543629"/>
    <lineage>
        <taxon>Bacteria</taxon>
        <taxon>Bacillati</taxon>
        <taxon>Actinomycetota</taxon>
        <taxon>Actinomycetes</taxon>
        <taxon>Pseudonocardiales</taxon>
        <taxon>Pseudonocardiaceae</taxon>
        <taxon>Amycolatopsis</taxon>
    </lineage>
</organism>
<proteinExistence type="predicted"/>
<dbReference type="InterPro" id="IPR009218">
    <property type="entry name" value="HD_phosphohydro"/>
</dbReference>
<evidence type="ECO:0008006" key="3">
    <source>
        <dbReference type="Google" id="ProtNLM"/>
    </source>
</evidence>
<accession>A0ABP6VDZ4</accession>
<sequence length="218" mass="24514">MPHDPTHRWQPALACLGGDPRAGHDAWAELERRYREPHRRYHGLAHAAAVAQDAEQLALDLPVRERAVVVLAAWAHDVVYDAIPGEDERRSAEWLQRWLTRAGVAKEHVDRAEALVLATAKHEAPEGDAAAVALLDADLAILGATPAAYATYADNVRQEYARYDEATWAAGRAAVLENLLKRPKLYLSERARSRWEAAARRNLRAELTRWRPEHGDHR</sequence>